<sequence length="195" mass="20711">MPGLRYAAAPHPHAAHLLAASNGAADPYLPMLHVRRDLHHKTLNLSKAPPPPSPTQAAAGQPANSLVEPARPPSQPLHSPHEAMPSFLGSIPVRKRILPPPPPPPPPPLVELVVDHHQRSFLESQSLYALNMSRHPPRQLLCKPPPPPPPSSSSSSSSSTPSSSEKEANAAAPQPAAAPAAPRRTGFSIEDIMRR</sequence>
<feature type="compositionally biased region" description="Low complexity" evidence="1">
    <location>
        <begin position="152"/>
        <end position="182"/>
    </location>
</feature>
<reference evidence="2" key="1">
    <citation type="journal article" date="2021" name="Mol. Ecol. Resour.">
        <title>Phylogenomic analyses of the genus Drosophila reveals genomic signals of climate adaptation.</title>
        <authorList>
            <person name="Li F."/>
            <person name="Rane R.V."/>
            <person name="Luria V."/>
            <person name="Xiong Z."/>
            <person name="Chen J."/>
            <person name="Li Z."/>
            <person name="Catullo R.A."/>
            <person name="Griffin P.C."/>
            <person name="Schiffer M."/>
            <person name="Pearce S."/>
            <person name="Lee S.F."/>
            <person name="McElroy K."/>
            <person name="Stocker A."/>
            <person name="Shirriffs J."/>
            <person name="Cockerell F."/>
            <person name="Coppin C."/>
            <person name="Sgro C.M."/>
            <person name="Karger A."/>
            <person name="Cain J.W."/>
            <person name="Weber J.A."/>
            <person name="Santpere G."/>
            <person name="Kirschner M.W."/>
            <person name="Hoffmann A.A."/>
            <person name="Oakeshott J.G."/>
            <person name="Zhang G."/>
        </authorList>
    </citation>
    <scope>NUCLEOTIDE SEQUENCE</scope>
    <source>
        <strain evidence="2">BGI-SZ-2011g</strain>
    </source>
</reference>
<dbReference type="Proteomes" id="UP001200034">
    <property type="component" value="Unassembled WGS sequence"/>
</dbReference>
<evidence type="ECO:0000313" key="3">
    <source>
        <dbReference type="Proteomes" id="UP001200034"/>
    </source>
</evidence>
<accession>A0AAD4PP15</accession>
<proteinExistence type="predicted"/>
<name>A0AAD4PP15_9MUSC</name>
<organism evidence="2 3">
    <name type="scientific">Drosophila rubida</name>
    <dbReference type="NCBI Taxonomy" id="30044"/>
    <lineage>
        <taxon>Eukaryota</taxon>
        <taxon>Metazoa</taxon>
        <taxon>Ecdysozoa</taxon>
        <taxon>Arthropoda</taxon>
        <taxon>Hexapoda</taxon>
        <taxon>Insecta</taxon>
        <taxon>Pterygota</taxon>
        <taxon>Neoptera</taxon>
        <taxon>Endopterygota</taxon>
        <taxon>Diptera</taxon>
        <taxon>Brachycera</taxon>
        <taxon>Muscomorpha</taxon>
        <taxon>Ephydroidea</taxon>
        <taxon>Drosophilidae</taxon>
        <taxon>Drosophila</taxon>
    </lineage>
</organism>
<feature type="region of interest" description="Disordered" evidence="1">
    <location>
        <begin position="136"/>
        <end position="195"/>
    </location>
</feature>
<comment type="caution">
    <text evidence="2">The sequence shown here is derived from an EMBL/GenBank/DDBJ whole genome shotgun (WGS) entry which is preliminary data.</text>
</comment>
<dbReference type="EMBL" id="JAJJHW010001127">
    <property type="protein sequence ID" value="KAH8377763.1"/>
    <property type="molecule type" value="Genomic_DNA"/>
</dbReference>
<feature type="region of interest" description="Disordered" evidence="1">
    <location>
        <begin position="43"/>
        <end position="86"/>
    </location>
</feature>
<evidence type="ECO:0000313" key="2">
    <source>
        <dbReference type="EMBL" id="KAH8377763.1"/>
    </source>
</evidence>
<protein>
    <submittedName>
        <fullName evidence="2">Uncharacterized protein</fullName>
    </submittedName>
</protein>
<keyword evidence="3" id="KW-1185">Reference proteome</keyword>
<dbReference type="AlphaFoldDB" id="A0AAD4PP15"/>
<gene>
    <name evidence="2" type="ORF">KR093_007050</name>
</gene>
<evidence type="ECO:0000256" key="1">
    <source>
        <dbReference type="SAM" id="MobiDB-lite"/>
    </source>
</evidence>